<dbReference type="AlphaFoldDB" id="A0AAV5T0Y8"/>
<organism evidence="1 2">
    <name type="scientific">Pristionchus entomophagus</name>
    <dbReference type="NCBI Taxonomy" id="358040"/>
    <lineage>
        <taxon>Eukaryota</taxon>
        <taxon>Metazoa</taxon>
        <taxon>Ecdysozoa</taxon>
        <taxon>Nematoda</taxon>
        <taxon>Chromadorea</taxon>
        <taxon>Rhabditida</taxon>
        <taxon>Rhabditina</taxon>
        <taxon>Diplogasteromorpha</taxon>
        <taxon>Diplogasteroidea</taxon>
        <taxon>Neodiplogasteridae</taxon>
        <taxon>Pristionchus</taxon>
    </lineage>
</organism>
<evidence type="ECO:0000313" key="1">
    <source>
        <dbReference type="EMBL" id="GMS88642.1"/>
    </source>
</evidence>
<evidence type="ECO:0008006" key="3">
    <source>
        <dbReference type="Google" id="ProtNLM"/>
    </source>
</evidence>
<proteinExistence type="predicted"/>
<sequence length="140" mass="16195">GAANNAKKKKKNHDHRICPNSPHNAVYCSCYLLDNHWQRRLVAPRSYNYVSRPLLRVEERTQEERVISWCHDAMLSSLFHLSFSSLHFLISVTVGTLSLIGQRLSLISSYLRSNQFYEPRPISPEPRPISAFVRRSIKTS</sequence>
<name>A0AAV5T0Y8_9BILA</name>
<protein>
    <recommendedName>
        <fullName evidence="3">G protein-coupled receptor</fullName>
    </recommendedName>
</protein>
<dbReference type="EMBL" id="BTSX01000003">
    <property type="protein sequence ID" value="GMS88642.1"/>
    <property type="molecule type" value="Genomic_DNA"/>
</dbReference>
<comment type="caution">
    <text evidence="1">The sequence shown here is derived from an EMBL/GenBank/DDBJ whole genome shotgun (WGS) entry which is preliminary data.</text>
</comment>
<dbReference type="Proteomes" id="UP001432027">
    <property type="component" value="Unassembled WGS sequence"/>
</dbReference>
<keyword evidence="2" id="KW-1185">Reference proteome</keyword>
<gene>
    <name evidence="1" type="ORF">PENTCL1PPCAC_10817</name>
</gene>
<reference evidence="1" key="1">
    <citation type="submission" date="2023-10" db="EMBL/GenBank/DDBJ databases">
        <title>Genome assembly of Pristionchus species.</title>
        <authorList>
            <person name="Yoshida K."/>
            <person name="Sommer R.J."/>
        </authorList>
    </citation>
    <scope>NUCLEOTIDE SEQUENCE</scope>
    <source>
        <strain evidence="1">RS0144</strain>
    </source>
</reference>
<feature type="non-terminal residue" evidence="1">
    <location>
        <position position="1"/>
    </location>
</feature>
<accession>A0AAV5T0Y8</accession>
<evidence type="ECO:0000313" key="2">
    <source>
        <dbReference type="Proteomes" id="UP001432027"/>
    </source>
</evidence>